<sequence>MKTHAVLTGDLVGSSRLGPASLQGARQTFEAASAEIAGWSPKLVASTPDFFRGDSWQLLLTRPGFSLRAAFYIRARLKAGDPDWDTRIAIGLGEVAKIDKSRTSLSSGEAFLLSGHALDAMGAATNIIVSGQSSAALDVLARICSSMADDWSQKQAQAVCLALAPDAPTQAEMAERLGVTQQAVSKALASAKISAFLQAAQYCEGLNWPKVRLV</sequence>
<feature type="domain" description="HTH cro/C1-type" evidence="1">
    <location>
        <begin position="169"/>
        <end position="186"/>
    </location>
</feature>
<gene>
    <name evidence="2" type="ORF">BREV_BREV_00697</name>
</gene>
<name>A0A7Z8Y754_9CAUL</name>
<dbReference type="AlphaFoldDB" id="A0A7Z8Y754"/>
<organism evidence="2 3">
    <name type="scientific">Brevundimonas mediterranea</name>
    <dbReference type="NCBI Taxonomy" id="74329"/>
    <lineage>
        <taxon>Bacteria</taxon>
        <taxon>Pseudomonadati</taxon>
        <taxon>Pseudomonadota</taxon>
        <taxon>Alphaproteobacteria</taxon>
        <taxon>Caulobacterales</taxon>
        <taxon>Caulobacteraceae</taxon>
        <taxon>Brevundimonas</taxon>
    </lineage>
</organism>
<accession>A0A7Z8Y754</accession>
<dbReference type="InterPro" id="IPR036388">
    <property type="entry name" value="WH-like_DNA-bd_sf"/>
</dbReference>
<dbReference type="InterPro" id="IPR001387">
    <property type="entry name" value="Cro/C1-type_HTH"/>
</dbReference>
<protein>
    <recommendedName>
        <fullName evidence="1">HTH cro/C1-type domain-containing protein</fullName>
    </recommendedName>
</protein>
<evidence type="ECO:0000259" key="1">
    <source>
        <dbReference type="PROSITE" id="PS50943"/>
    </source>
</evidence>
<dbReference type="RefSeq" id="WP_154725567.1">
    <property type="nucleotide sequence ID" value="NZ_UXHF01000009.1"/>
</dbReference>
<keyword evidence="3" id="KW-1185">Reference proteome</keyword>
<dbReference type="Gene3D" id="1.10.10.10">
    <property type="entry name" value="Winged helix-like DNA-binding domain superfamily/Winged helix DNA-binding domain"/>
    <property type="match status" value="1"/>
</dbReference>
<dbReference type="PROSITE" id="PS50943">
    <property type="entry name" value="HTH_CROC1"/>
    <property type="match status" value="1"/>
</dbReference>
<evidence type="ECO:0000313" key="3">
    <source>
        <dbReference type="Proteomes" id="UP000289220"/>
    </source>
</evidence>
<dbReference type="EMBL" id="UXHF01000009">
    <property type="protein sequence ID" value="VDC52033.1"/>
    <property type="molecule type" value="Genomic_DNA"/>
</dbReference>
<proteinExistence type="predicted"/>
<comment type="caution">
    <text evidence="2">The sequence shown here is derived from an EMBL/GenBank/DDBJ whole genome shotgun (WGS) entry which is preliminary data.</text>
</comment>
<dbReference type="Proteomes" id="UP000289220">
    <property type="component" value="Unassembled WGS sequence"/>
</dbReference>
<reference evidence="2 3" key="1">
    <citation type="submission" date="2018-11" db="EMBL/GenBank/DDBJ databases">
        <authorList>
            <person name="Peiro R."/>
            <person name="Begona"/>
            <person name="Cbmso G."/>
            <person name="Lopez M."/>
            <person name="Gonzalez S."/>
            <person name="Sacristan E."/>
            <person name="Castillo E."/>
        </authorList>
    </citation>
    <scope>NUCLEOTIDE SEQUENCE [LARGE SCALE GENOMIC DNA]</scope>
    <source>
        <strain evidence="2">Brev_genome</strain>
    </source>
</reference>
<evidence type="ECO:0000313" key="2">
    <source>
        <dbReference type="EMBL" id="VDC52033.1"/>
    </source>
</evidence>